<organism evidence="1 2">
    <name type="scientific">Cellulomonas soli</name>
    <dbReference type="NCBI Taxonomy" id="931535"/>
    <lineage>
        <taxon>Bacteria</taxon>
        <taxon>Bacillati</taxon>
        <taxon>Actinomycetota</taxon>
        <taxon>Actinomycetes</taxon>
        <taxon>Micrococcales</taxon>
        <taxon>Cellulomonadaceae</taxon>
        <taxon>Cellulomonas</taxon>
    </lineage>
</organism>
<dbReference type="Proteomes" id="UP000321798">
    <property type="component" value="Unassembled WGS sequence"/>
</dbReference>
<reference evidence="1 2" key="1">
    <citation type="submission" date="2019-07" db="EMBL/GenBank/DDBJ databases">
        <title>Whole genome shotgun sequence of Cellulomonas soli NBRC 109434.</title>
        <authorList>
            <person name="Hosoyama A."/>
            <person name="Uohara A."/>
            <person name="Ohji S."/>
            <person name="Ichikawa N."/>
        </authorList>
    </citation>
    <scope>NUCLEOTIDE SEQUENCE [LARGE SCALE GENOMIC DNA]</scope>
    <source>
        <strain evidence="1 2">NBRC 109434</strain>
    </source>
</reference>
<dbReference type="SUPFAM" id="SSF46785">
    <property type="entry name" value="Winged helix' DNA-binding domain"/>
    <property type="match status" value="1"/>
</dbReference>
<dbReference type="OrthoDB" id="3873397at2"/>
<proteinExistence type="predicted"/>
<dbReference type="RefSeq" id="WP_146951821.1">
    <property type="nucleotide sequence ID" value="NZ_BAABBJ010000015.1"/>
</dbReference>
<comment type="caution">
    <text evidence="1">The sequence shown here is derived from an EMBL/GenBank/DDBJ whole genome shotgun (WGS) entry which is preliminary data.</text>
</comment>
<sequence>MSVETTAFGTRLIGQAERTLSAILERLLEGTGVNQSQWVVLAALLTGPPVTGAEVVPVLASTVKVRPAEAQAVLDHLLLNGLVADVRPDRPVVVTERGSELFASVGRRTAEITGRLWSDLAPEDRSAAARVLDLTVRRGAAELAALG</sequence>
<evidence type="ECO:0008006" key="3">
    <source>
        <dbReference type="Google" id="ProtNLM"/>
    </source>
</evidence>
<name>A0A512PA35_9CELL</name>
<evidence type="ECO:0000313" key="2">
    <source>
        <dbReference type="Proteomes" id="UP000321798"/>
    </source>
</evidence>
<protein>
    <recommendedName>
        <fullName evidence="3">HTH marR-type domain-containing protein</fullName>
    </recommendedName>
</protein>
<dbReference type="AlphaFoldDB" id="A0A512PA35"/>
<dbReference type="EMBL" id="BKAL01000002">
    <property type="protein sequence ID" value="GEP68063.1"/>
    <property type="molecule type" value="Genomic_DNA"/>
</dbReference>
<dbReference type="InterPro" id="IPR036390">
    <property type="entry name" value="WH_DNA-bd_sf"/>
</dbReference>
<keyword evidence="2" id="KW-1185">Reference proteome</keyword>
<dbReference type="InterPro" id="IPR036388">
    <property type="entry name" value="WH-like_DNA-bd_sf"/>
</dbReference>
<dbReference type="Gene3D" id="1.10.10.10">
    <property type="entry name" value="Winged helix-like DNA-binding domain superfamily/Winged helix DNA-binding domain"/>
    <property type="match status" value="1"/>
</dbReference>
<accession>A0A512PA35</accession>
<evidence type="ECO:0000313" key="1">
    <source>
        <dbReference type="EMBL" id="GEP68063.1"/>
    </source>
</evidence>
<gene>
    <name evidence="1" type="ORF">CSO01_07780</name>
</gene>